<keyword evidence="1" id="KW-1133">Transmembrane helix</keyword>
<keyword evidence="1" id="KW-0472">Membrane</keyword>
<accession>A0A197JIL3</accession>
<dbReference type="EMBL" id="KV442085">
    <property type="protein sequence ID" value="OAQ24985.1"/>
    <property type="molecule type" value="Genomic_DNA"/>
</dbReference>
<keyword evidence="1" id="KW-0812">Transmembrane</keyword>
<name>A0A197JIL3_9FUNG</name>
<keyword evidence="3" id="KW-1185">Reference proteome</keyword>
<evidence type="ECO:0000313" key="2">
    <source>
        <dbReference type="EMBL" id="OAQ24985.1"/>
    </source>
</evidence>
<reference evidence="2 3" key="1">
    <citation type="submission" date="2016-05" db="EMBL/GenBank/DDBJ databases">
        <title>Genome sequencing reveals origins of a unique bacterial endosymbiosis in the earliest lineages of terrestrial Fungi.</title>
        <authorList>
            <consortium name="DOE Joint Genome Institute"/>
            <person name="Uehling J."/>
            <person name="Gryganskyi A."/>
            <person name="Hameed K."/>
            <person name="Tschaplinski T."/>
            <person name="Misztal P."/>
            <person name="Wu S."/>
            <person name="Desiro A."/>
            <person name="Vande Pol N."/>
            <person name="Du Z.-Y."/>
            <person name="Zienkiewicz A."/>
            <person name="Zienkiewicz K."/>
            <person name="Morin E."/>
            <person name="Tisserant E."/>
            <person name="Splivallo R."/>
            <person name="Hainaut M."/>
            <person name="Henrissat B."/>
            <person name="Ohm R."/>
            <person name="Kuo A."/>
            <person name="Yan J."/>
            <person name="Lipzen A."/>
            <person name="Nolan M."/>
            <person name="Labutti K."/>
            <person name="Barry K."/>
            <person name="Goldstein A."/>
            <person name="Labbe J."/>
            <person name="Schadt C."/>
            <person name="Tuskan G."/>
            <person name="Grigoriev I."/>
            <person name="Martin F."/>
            <person name="Vilgalys R."/>
            <person name="Bonito G."/>
        </authorList>
    </citation>
    <scope>NUCLEOTIDE SEQUENCE [LARGE SCALE GENOMIC DNA]</scope>
    <source>
        <strain evidence="2 3">AG-77</strain>
    </source>
</reference>
<sequence>MDTLPNNLLFLSSPKETRPSVSIQHPTSNIHTHTHTHTSLLFTSLFTSLSTSLLLYSIPCFYASFLLFTPFPIYPSHSLCLTDCRYSFPAMLFYPPFFLSPKRHDGPTASLASRRRSYHA</sequence>
<dbReference type="Proteomes" id="UP000078512">
    <property type="component" value="Unassembled WGS sequence"/>
</dbReference>
<organism evidence="2 3">
    <name type="scientific">Linnemannia elongata AG-77</name>
    <dbReference type="NCBI Taxonomy" id="1314771"/>
    <lineage>
        <taxon>Eukaryota</taxon>
        <taxon>Fungi</taxon>
        <taxon>Fungi incertae sedis</taxon>
        <taxon>Mucoromycota</taxon>
        <taxon>Mortierellomycotina</taxon>
        <taxon>Mortierellomycetes</taxon>
        <taxon>Mortierellales</taxon>
        <taxon>Mortierellaceae</taxon>
        <taxon>Linnemannia</taxon>
    </lineage>
</organism>
<dbReference type="AlphaFoldDB" id="A0A197JIL3"/>
<protein>
    <submittedName>
        <fullName evidence="2">Uncharacterized protein</fullName>
    </submittedName>
</protein>
<gene>
    <name evidence="2" type="ORF">K457DRAFT_795922</name>
</gene>
<evidence type="ECO:0000313" key="3">
    <source>
        <dbReference type="Proteomes" id="UP000078512"/>
    </source>
</evidence>
<feature type="transmembrane region" description="Helical" evidence="1">
    <location>
        <begin position="45"/>
        <end position="68"/>
    </location>
</feature>
<evidence type="ECO:0000256" key="1">
    <source>
        <dbReference type="SAM" id="Phobius"/>
    </source>
</evidence>
<proteinExistence type="predicted"/>